<feature type="transmembrane region" description="Helical" evidence="10">
    <location>
        <begin position="300"/>
        <end position="319"/>
    </location>
</feature>
<name>A0A9D1M2L5_9PROT</name>
<feature type="transmembrane region" description="Helical" evidence="10">
    <location>
        <begin position="93"/>
        <end position="111"/>
    </location>
</feature>
<feature type="transmembrane region" description="Helical" evidence="10">
    <location>
        <begin position="123"/>
        <end position="140"/>
    </location>
</feature>
<evidence type="ECO:0000256" key="9">
    <source>
        <dbReference type="ARBA" id="ARBA00023136"/>
    </source>
</evidence>
<evidence type="ECO:0000256" key="7">
    <source>
        <dbReference type="ARBA" id="ARBA00022982"/>
    </source>
</evidence>
<feature type="transmembrane region" description="Helical" evidence="10">
    <location>
        <begin position="30"/>
        <end position="58"/>
    </location>
</feature>
<accession>A0A9D1M2L5</accession>
<evidence type="ECO:0000313" key="12">
    <source>
        <dbReference type="Proteomes" id="UP000824107"/>
    </source>
</evidence>
<feature type="transmembrane region" description="Helical" evidence="10">
    <location>
        <begin position="250"/>
        <end position="269"/>
    </location>
</feature>
<comment type="function">
    <text evidence="10">Part of a membrane-bound complex that couples electron transfer with translocation of ions across the membrane.</text>
</comment>
<keyword evidence="1 10" id="KW-0813">Transport</keyword>
<evidence type="ECO:0000256" key="3">
    <source>
        <dbReference type="ARBA" id="ARBA00022630"/>
    </source>
</evidence>
<keyword evidence="3 10" id="KW-0285">Flavoprotein</keyword>
<keyword evidence="10" id="KW-1003">Cell membrane</keyword>
<feature type="transmembrane region" description="Helical" evidence="10">
    <location>
        <begin position="276"/>
        <end position="294"/>
    </location>
</feature>
<comment type="similarity">
    <text evidence="10">Belongs to the NqrB/RnfD family.</text>
</comment>
<feature type="transmembrane region" description="Helical" evidence="10">
    <location>
        <begin position="188"/>
        <end position="212"/>
    </location>
</feature>
<proteinExistence type="inferred from homology"/>
<dbReference type="Pfam" id="PF03116">
    <property type="entry name" value="NQR2_RnfD_RnfE"/>
    <property type="match status" value="1"/>
</dbReference>
<evidence type="ECO:0000256" key="10">
    <source>
        <dbReference type="HAMAP-Rule" id="MF_00462"/>
    </source>
</evidence>
<evidence type="ECO:0000256" key="2">
    <source>
        <dbReference type="ARBA" id="ARBA00022553"/>
    </source>
</evidence>
<dbReference type="NCBIfam" id="TIGR01946">
    <property type="entry name" value="rnfD"/>
    <property type="match status" value="1"/>
</dbReference>
<dbReference type="HAMAP" id="MF_00462">
    <property type="entry name" value="RsxD_RnfD"/>
    <property type="match status" value="1"/>
</dbReference>
<dbReference type="GO" id="GO:0005886">
    <property type="term" value="C:plasma membrane"/>
    <property type="evidence" value="ECO:0007669"/>
    <property type="project" value="UniProtKB-SubCell"/>
</dbReference>
<comment type="subcellular location">
    <subcellularLocation>
        <location evidence="10">Cell inner membrane</location>
        <topology evidence="10">Multi-pass membrane protein</topology>
    </subcellularLocation>
</comment>
<dbReference type="PANTHER" id="PTHR30578:SF0">
    <property type="entry name" value="ION-TRANSLOCATING OXIDOREDUCTASE COMPLEX SUBUNIT D"/>
    <property type="match status" value="1"/>
</dbReference>
<dbReference type="EC" id="7.-.-.-" evidence="10"/>
<dbReference type="InterPro" id="IPR011303">
    <property type="entry name" value="RnfD_bac"/>
</dbReference>
<keyword evidence="8 10" id="KW-1133">Transmembrane helix</keyword>
<dbReference type="EMBL" id="DVNC01000015">
    <property type="protein sequence ID" value="HIU52738.1"/>
    <property type="molecule type" value="Genomic_DNA"/>
</dbReference>
<evidence type="ECO:0000256" key="6">
    <source>
        <dbReference type="ARBA" id="ARBA00022967"/>
    </source>
</evidence>
<dbReference type="PANTHER" id="PTHR30578">
    <property type="entry name" value="ELECTRON TRANSPORT COMPLEX PROTEIN RNFD"/>
    <property type="match status" value="1"/>
</dbReference>
<dbReference type="AlphaFoldDB" id="A0A9D1M2L5"/>
<evidence type="ECO:0000256" key="5">
    <source>
        <dbReference type="ARBA" id="ARBA00022692"/>
    </source>
</evidence>
<protein>
    <recommendedName>
        <fullName evidence="10">Ion-translocating oxidoreductase complex subunit D</fullName>
        <ecNumber evidence="10">7.-.-.-</ecNumber>
    </recommendedName>
    <alternativeName>
        <fullName evidence="10">Rnf electron transport complex subunit D</fullName>
    </alternativeName>
</protein>
<evidence type="ECO:0000256" key="8">
    <source>
        <dbReference type="ARBA" id="ARBA00022989"/>
    </source>
</evidence>
<keyword evidence="10" id="KW-0997">Cell inner membrane</keyword>
<gene>
    <name evidence="10" type="primary">rnfD</name>
    <name evidence="11" type="ORF">IAD20_01500</name>
</gene>
<keyword evidence="9 10" id="KW-0472">Membrane</keyword>
<keyword evidence="7 10" id="KW-0249">Electron transport</keyword>
<evidence type="ECO:0000256" key="1">
    <source>
        <dbReference type="ARBA" id="ARBA00022448"/>
    </source>
</evidence>
<feature type="modified residue" description="FMN phosphoryl threonine" evidence="10">
    <location>
        <position position="155"/>
    </location>
</feature>
<comment type="subunit">
    <text evidence="10">The complex is composed of six subunits: RnfA, RnfB, RnfC, RnfD, RnfE and RnfG.</text>
</comment>
<sequence>MLKISTTPHIFSPVTTQSLMRDVLIALTPAIIVALLMFGIGALKVLLTSVAACVMFEYLITRYLLKTANTIRDCSAMITGVLLAFNLPSSMPAWMILVGAFVAIGITKMAFGGLGKNIFNPALAGRVFLFISFPVQMTTWPKPDFLNFMNIDAETAPTTLNILKHINDTGSAAFRNAAPSLPDYGQMLVGNMGGCLGEVSALALFLGLLYLLWRRVITWHIPFYYVSTFFLLTAVTWLNTDDIRFEPVTHLLSGGLLLGAFFMATDYVTTPMTRKGQVIFAVGCGILTYVIRFYSAYPEGVSFAILIMNAFVPLIDKLTPQRVYGTRRR</sequence>
<keyword evidence="2 10" id="KW-0597">Phosphoprotein</keyword>
<reference evidence="11" key="2">
    <citation type="journal article" date="2021" name="PeerJ">
        <title>Extensive microbial diversity within the chicken gut microbiome revealed by metagenomics and culture.</title>
        <authorList>
            <person name="Gilroy R."/>
            <person name="Ravi A."/>
            <person name="Getino M."/>
            <person name="Pursley I."/>
            <person name="Horton D.L."/>
            <person name="Alikhan N.F."/>
            <person name="Baker D."/>
            <person name="Gharbi K."/>
            <person name="Hall N."/>
            <person name="Watson M."/>
            <person name="Adriaenssens E.M."/>
            <person name="Foster-Nyarko E."/>
            <person name="Jarju S."/>
            <person name="Secka A."/>
            <person name="Antonio M."/>
            <person name="Oren A."/>
            <person name="Chaudhuri R.R."/>
            <person name="La Ragione R."/>
            <person name="Hildebrand F."/>
            <person name="Pallen M.J."/>
        </authorList>
    </citation>
    <scope>NUCLEOTIDE SEQUENCE</scope>
    <source>
        <strain evidence="11">ChiW3-316</strain>
    </source>
</reference>
<organism evidence="11 12">
    <name type="scientific">Candidatus Scatocola faecipullorum</name>
    <dbReference type="NCBI Taxonomy" id="2840917"/>
    <lineage>
        <taxon>Bacteria</taxon>
        <taxon>Pseudomonadati</taxon>
        <taxon>Pseudomonadota</taxon>
        <taxon>Alphaproteobacteria</taxon>
        <taxon>Rhodospirillales</taxon>
        <taxon>Rhodospirillaceae</taxon>
        <taxon>Rhodospirillaceae incertae sedis</taxon>
        <taxon>Candidatus Scatocola</taxon>
    </lineage>
</organism>
<feature type="transmembrane region" description="Helical" evidence="10">
    <location>
        <begin position="219"/>
        <end position="238"/>
    </location>
</feature>
<keyword evidence="5 10" id="KW-0812">Transmembrane</keyword>
<comment type="cofactor">
    <cofactor evidence="10">
        <name>FMN</name>
        <dbReference type="ChEBI" id="CHEBI:58210"/>
    </cofactor>
</comment>
<dbReference type="GO" id="GO:0055085">
    <property type="term" value="P:transmembrane transport"/>
    <property type="evidence" value="ECO:0007669"/>
    <property type="project" value="InterPro"/>
</dbReference>
<comment type="caution">
    <text evidence="11">The sequence shown here is derived from an EMBL/GenBank/DDBJ whole genome shotgun (WGS) entry which is preliminary data.</text>
</comment>
<reference evidence="11" key="1">
    <citation type="submission" date="2020-10" db="EMBL/GenBank/DDBJ databases">
        <authorList>
            <person name="Gilroy R."/>
        </authorList>
    </citation>
    <scope>NUCLEOTIDE SEQUENCE</scope>
    <source>
        <strain evidence="11">ChiW3-316</strain>
    </source>
</reference>
<dbReference type="Proteomes" id="UP000824107">
    <property type="component" value="Unassembled WGS sequence"/>
</dbReference>
<evidence type="ECO:0000313" key="11">
    <source>
        <dbReference type="EMBL" id="HIU52738.1"/>
    </source>
</evidence>
<evidence type="ECO:0000256" key="4">
    <source>
        <dbReference type="ARBA" id="ARBA00022643"/>
    </source>
</evidence>
<keyword evidence="6 10" id="KW-1278">Translocase</keyword>
<keyword evidence="4 10" id="KW-0288">FMN</keyword>
<dbReference type="GO" id="GO:0022900">
    <property type="term" value="P:electron transport chain"/>
    <property type="evidence" value="ECO:0007669"/>
    <property type="project" value="UniProtKB-UniRule"/>
</dbReference>
<dbReference type="InterPro" id="IPR004338">
    <property type="entry name" value="NqrB/RnfD"/>
</dbReference>